<dbReference type="EMBL" id="GBRH01166752">
    <property type="protein sequence ID" value="JAE31144.1"/>
    <property type="molecule type" value="Transcribed_RNA"/>
</dbReference>
<reference evidence="2" key="2">
    <citation type="journal article" date="2015" name="Data Brief">
        <title>Shoot transcriptome of the giant reed, Arundo donax.</title>
        <authorList>
            <person name="Barrero R.A."/>
            <person name="Guerrero F.D."/>
            <person name="Moolhuijzen P."/>
            <person name="Goolsby J.A."/>
            <person name="Tidwell J."/>
            <person name="Bellgard S.E."/>
            <person name="Bellgard M.I."/>
        </authorList>
    </citation>
    <scope>NUCLEOTIDE SEQUENCE</scope>
    <source>
        <tissue evidence="2">Shoot tissue taken approximately 20 cm above the soil surface</tissue>
    </source>
</reference>
<feature type="compositionally biased region" description="Acidic residues" evidence="1">
    <location>
        <begin position="38"/>
        <end position="49"/>
    </location>
</feature>
<evidence type="ECO:0000313" key="2">
    <source>
        <dbReference type="EMBL" id="JAE31144.1"/>
    </source>
</evidence>
<sequence length="66" mass="6905">MHVREHPPGLRERVADDGPESGAVEAGEADEPSRGADEPEIPGGEEPEGELVAGVQGQAEHAALRR</sequence>
<feature type="compositionally biased region" description="Basic and acidic residues" evidence="1">
    <location>
        <begin position="1"/>
        <end position="16"/>
    </location>
</feature>
<protein>
    <submittedName>
        <fullName evidence="2">Uncharacterized protein</fullName>
    </submittedName>
</protein>
<evidence type="ECO:0000256" key="1">
    <source>
        <dbReference type="SAM" id="MobiDB-lite"/>
    </source>
</evidence>
<reference evidence="2" key="1">
    <citation type="submission" date="2014-09" db="EMBL/GenBank/DDBJ databases">
        <authorList>
            <person name="Magalhaes I.L.F."/>
            <person name="Oliveira U."/>
            <person name="Santos F.R."/>
            <person name="Vidigal T.H.D.A."/>
            <person name="Brescovit A.D."/>
            <person name="Santos A.J."/>
        </authorList>
    </citation>
    <scope>NUCLEOTIDE SEQUENCE</scope>
    <source>
        <tissue evidence="2">Shoot tissue taken approximately 20 cm above the soil surface</tissue>
    </source>
</reference>
<dbReference type="AlphaFoldDB" id="A0A0A9H5U1"/>
<feature type="region of interest" description="Disordered" evidence="1">
    <location>
        <begin position="1"/>
        <end position="66"/>
    </location>
</feature>
<organism evidence="2">
    <name type="scientific">Arundo donax</name>
    <name type="common">Giant reed</name>
    <name type="synonym">Donax arundinaceus</name>
    <dbReference type="NCBI Taxonomy" id="35708"/>
    <lineage>
        <taxon>Eukaryota</taxon>
        <taxon>Viridiplantae</taxon>
        <taxon>Streptophyta</taxon>
        <taxon>Embryophyta</taxon>
        <taxon>Tracheophyta</taxon>
        <taxon>Spermatophyta</taxon>
        <taxon>Magnoliopsida</taxon>
        <taxon>Liliopsida</taxon>
        <taxon>Poales</taxon>
        <taxon>Poaceae</taxon>
        <taxon>PACMAD clade</taxon>
        <taxon>Arundinoideae</taxon>
        <taxon>Arundineae</taxon>
        <taxon>Arundo</taxon>
    </lineage>
</organism>
<name>A0A0A9H5U1_ARUDO</name>
<proteinExistence type="predicted"/>
<accession>A0A0A9H5U1</accession>